<organism evidence="5 6">
    <name type="scientific">Protopolystoma xenopodis</name>
    <dbReference type="NCBI Taxonomy" id="117903"/>
    <lineage>
        <taxon>Eukaryota</taxon>
        <taxon>Metazoa</taxon>
        <taxon>Spiralia</taxon>
        <taxon>Lophotrochozoa</taxon>
        <taxon>Platyhelminthes</taxon>
        <taxon>Monogenea</taxon>
        <taxon>Polyopisthocotylea</taxon>
        <taxon>Polystomatidea</taxon>
        <taxon>Polystomatidae</taxon>
        <taxon>Protopolystoma</taxon>
    </lineage>
</organism>
<accession>A0A448WE36</accession>
<dbReference type="GO" id="GO:0005869">
    <property type="term" value="C:dynactin complex"/>
    <property type="evidence" value="ECO:0007669"/>
    <property type="project" value="InterPro"/>
</dbReference>
<dbReference type="GO" id="GO:0030286">
    <property type="term" value="C:dynein complex"/>
    <property type="evidence" value="ECO:0007669"/>
    <property type="project" value="UniProtKB-KW"/>
</dbReference>
<evidence type="ECO:0000256" key="4">
    <source>
        <dbReference type="ARBA" id="ARBA00023017"/>
    </source>
</evidence>
<keyword evidence="4" id="KW-0243">Dynein</keyword>
<comment type="caution">
    <text evidence="5">The sequence shown here is derived from an EMBL/GenBank/DDBJ whole genome shotgun (WGS) entry which is preliminary data.</text>
</comment>
<dbReference type="Pfam" id="PF04912">
    <property type="entry name" value="Dynamitin"/>
    <property type="match status" value="1"/>
</dbReference>
<evidence type="ECO:0000313" key="6">
    <source>
        <dbReference type="Proteomes" id="UP000784294"/>
    </source>
</evidence>
<evidence type="ECO:0000256" key="1">
    <source>
        <dbReference type="ARBA" id="ARBA00004496"/>
    </source>
</evidence>
<dbReference type="GO" id="GO:0007017">
    <property type="term" value="P:microtubule-based process"/>
    <property type="evidence" value="ECO:0007669"/>
    <property type="project" value="InterPro"/>
</dbReference>
<evidence type="ECO:0008006" key="7">
    <source>
        <dbReference type="Google" id="ProtNLM"/>
    </source>
</evidence>
<evidence type="ECO:0000313" key="5">
    <source>
        <dbReference type="EMBL" id="VEL09566.1"/>
    </source>
</evidence>
<evidence type="ECO:0000256" key="3">
    <source>
        <dbReference type="ARBA" id="ARBA00022490"/>
    </source>
</evidence>
<evidence type="ECO:0000256" key="2">
    <source>
        <dbReference type="ARBA" id="ARBA00006176"/>
    </source>
</evidence>
<dbReference type="AlphaFoldDB" id="A0A448WE36"/>
<comment type="similarity">
    <text evidence="2">Belongs to the dynactin subunit 2 family.</text>
</comment>
<keyword evidence="3" id="KW-0963">Cytoplasm</keyword>
<reference evidence="5" key="1">
    <citation type="submission" date="2018-11" db="EMBL/GenBank/DDBJ databases">
        <authorList>
            <consortium name="Pathogen Informatics"/>
        </authorList>
    </citation>
    <scope>NUCLEOTIDE SEQUENCE</scope>
</reference>
<dbReference type="EMBL" id="CAAALY010006656">
    <property type="protein sequence ID" value="VEL09566.1"/>
    <property type="molecule type" value="Genomic_DNA"/>
</dbReference>
<dbReference type="GO" id="GO:0005737">
    <property type="term" value="C:cytoplasm"/>
    <property type="evidence" value="ECO:0007669"/>
    <property type="project" value="UniProtKB-SubCell"/>
</dbReference>
<sequence>RIFDQIDSFQAKKKAVSTEPTQNEAVVYEIYDLADRGKSTDLEKLAELDRRIEQMEALLGRPDPARLSALTADTAHHGLVEAASRLAARSALLQPTHLDHVEARLFGLHTRLQSLTEKREAIADADTQNKIAELYELVKKWNNVYESLPTIVDRLSIMKDLHEQAADFSRGLALMELGQKGMEEKLRNYSGLLEQVRESMGENMEIIKNNLISLEAKTQP</sequence>
<gene>
    <name evidence="5" type="ORF">PXEA_LOCUS3006</name>
</gene>
<keyword evidence="6" id="KW-1185">Reference proteome</keyword>
<dbReference type="PANTHER" id="PTHR15346">
    <property type="entry name" value="DYNACTIN SUBUNIT"/>
    <property type="match status" value="1"/>
</dbReference>
<proteinExistence type="inferred from homology"/>
<dbReference type="Proteomes" id="UP000784294">
    <property type="component" value="Unassembled WGS sequence"/>
</dbReference>
<feature type="non-terminal residue" evidence="5">
    <location>
        <position position="1"/>
    </location>
</feature>
<dbReference type="OrthoDB" id="4977at2759"/>
<name>A0A448WE36_9PLAT</name>
<dbReference type="InterPro" id="IPR028133">
    <property type="entry name" value="Dynamitin"/>
</dbReference>
<comment type="subcellular location">
    <subcellularLocation>
        <location evidence="1">Cytoplasm</location>
    </subcellularLocation>
</comment>
<protein>
    <recommendedName>
        <fullName evidence="7">Dynactin subunit 2</fullName>
    </recommendedName>
</protein>